<dbReference type="RefSeq" id="WP_078482411.1">
    <property type="nucleotide sequence ID" value="NZ_MPRL01000004.1"/>
</dbReference>
<organism evidence="1 2">
    <name type="scientific">Solemya pervernicosa gill symbiont</name>
    <dbReference type="NCBI Taxonomy" id="642797"/>
    <lineage>
        <taxon>Bacteria</taxon>
        <taxon>Pseudomonadati</taxon>
        <taxon>Pseudomonadota</taxon>
        <taxon>Gammaproteobacteria</taxon>
        <taxon>sulfur-oxidizing symbionts</taxon>
    </lineage>
</organism>
<name>A0A1T2LA28_9GAMM</name>
<evidence type="ECO:0000313" key="1">
    <source>
        <dbReference type="EMBL" id="OOZ41959.1"/>
    </source>
</evidence>
<accession>A0A1T2LA28</accession>
<proteinExistence type="predicted"/>
<evidence type="ECO:0000313" key="2">
    <source>
        <dbReference type="Proteomes" id="UP000191110"/>
    </source>
</evidence>
<keyword evidence="2" id="KW-1185">Reference proteome</keyword>
<reference evidence="1 2" key="1">
    <citation type="submission" date="2016-11" db="EMBL/GenBank/DDBJ databases">
        <title>Mixed transmission modes and dynamic genome evolution in an obligate animal-bacterial symbiosis.</title>
        <authorList>
            <person name="Russell S.L."/>
            <person name="Corbett-Detig R.B."/>
            <person name="Cavanaugh C.M."/>
        </authorList>
    </citation>
    <scope>NUCLEOTIDE SEQUENCE [LARGE SCALE GENOMIC DNA]</scope>
    <source>
        <strain evidence="1">Sveles-Q1</strain>
    </source>
</reference>
<dbReference type="Proteomes" id="UP000191110">
    <property type="component" value="Unassembled WGS sequence"/>
</dbReference>
<gene>
    <name evidence="1" type="ORF">BOW53_01985</name>
</gene>
<dbReference type="AlphaFoldDB" id="A0A1T2LA28"/>
<dbReference type="EMBL" id="MPRL01000004">
    <property type="protein sequence ID" value="OOZ41959.1"/>
    <property type="molecule type" value="Genomic_DNA"/>
</dbReference>
<dbReference type="OrthoDB" id="8559540at2"/>
<sequence length="613" mass="69745">MGELDLSALRTLSVQFESVTVLSHALALAESIKLTQTESISATIEALSSSLEPLEAAIWDTTPNDTLIASYHKLFQLLEQLIAIRGDDHRHHFVITIPVADRPQHLRNCLGSIHALCSLYHYGGKHEGHYNKLTVVIADDSREQDSIDEHQKIAEQYNQLGITTIYFGQTEQQSTLANMSEHERVALINVVGANTPDAFFHKGASITRNIAYLKLNELALQLEKPLFYFIDSDQEFKVTVEQAEGERPLYAINYLYQLDRIFSETDATILTGKVVGDPPVSPSVMAGNFLEDLIASLHQLSIRNPSDSCTFHDELQRADDAAYHDMADLFGFKPAADSYRYYCTLKGEHDHSDCLNDFSDKLNRFFDGEHPTRKSLYEFEPLFESIKPARTIYTGNYIFKPQALEWFIPFATLKLRMAGPTLGRMLKASIDTQFVSANLPMLHKRTVDELGESEFRPGIDRNDQRVDLSAEFERQFFGDVMLFTMEALCKQGFPDTPVLPKIIGEQIEQTGAHMQSLYTTKHQQIIHRIEQLKALTHDPAHWWNDQPNTATLSNMTRFIDNIDHNFGTNAEGYRLINDTRHLHQRYKEIQIALSGYEWDRISWRSALEGLAST</sequence>
<protein>
    <submittedName>
        <fullName evidence="1">Uncharacterized protein</fullName>
    </submittedName>
</protein>
<comment type="caution">
    <text evidence="1">The sequence shown here is derived from an EMBL/GenBank/DDBJ whole genome shotgun (WGS) entry which is preliminary data.</text>
</comment>